<evidence type="ECO:0000256" key="2">
    <source>
        <dbReference type="ARBA" id="ARBA00012438"/>
    </source>
</evidence>
<dbReference type="PROSITE" id="PS50113">
    <property type="entry name" value="PAC"/>
    <property type="match status" value="1"/>
</dbReference>
<dbReference type="Pfam" id="PF00512">
    <property type="entry name" value="HisKA"/>
    <property type="match status" value="1"/>
</dbReference>
<dbReference type="Pfam" id="PF02518">
    <property type="entry name" value="HATPase_c"/>
    <property type="match status" value="1"/>
</dbReference>
<evidence type="ECO:0000256" key="6">
    <source>
        <dbReference type="SAM" id="Phobius"/>
    </source>
</evidence>
<accession>A0ABY7A089</accession>
<name>A0ABY7A089_9PSED</name>
<organism evidence="11 12">
    <name type="scientific">Pseudomonas triclosanedens</name>
    <dbReference type="NCBI Taxonomy" id="2961893"/>
    <lineage>
        <taxon>Bacteria</taxon>
        <taxon>Pseudomonadati</taxon>
        <taxon>Pseudomonadota</taxon>
        <taxon>Gammaproteobacteria</taxon>
        <taxon>Pseudomonadales</taxon>
        <taxon>Pseudomonadaceae</taxon>
        <taxon>Pseudomonas</taxon>
    </lineage>
</organism>
<feature type="signal peptide" evidence="7">
    <location>
        <begin position="1"/>
        <end position="23"/>
    </location>
</feature>
<evidence type="ECO:0000259" key="10">
    <source>
        <dbReference type="PROSITE" id="PS50113"/>
    </source>
</evidence>
<protein>
    <recommendedName>
        <fullName evidence="2">histidine kinase</fullName>
        <ecNumber evidence="2">2.7.13.3</ecNumber>
    </recommendedName>
</protein>
<dbReference type="SMART" id="SM00062">
    <property type="entry name" value="PBPb"/>
    <property type="match status" value="1"/>
</dbReference>
<dbReference type="SMART" id="SM00388">
    <property type="entry name" value="HisKA"/>
    <property type="match status" value="1"/>
</dbReference>
<dbReference type="PROSITE" id="PS50112">
    <property type="entry name" value="PAS"/>
    <property type="match status" value="1"/>
</dbReference>
<evidence type="ECO:0000256" key="7">
    <source>
        <dbReference type="SAM" id="SignalP"/>
    </source>
</evidence>
<feature type="domain" description="PAC" evidence="10">
    <location>
        <begin position="385"/>
        <end position="437"/>
    </location>
</feature>
<evidence type="ECO:0000256" key="5">
    <source>
        <dbReference type="ARBA" id="ARBA00022777"/>
    </source>
</evidence>
<dbReference type="SMART" id="SM00091">
    <property type="entry name" value="PAS"/>
    <property type="match status" value="1"/>
</dbReference>
<dbReference type="SUPFAM" id="SSF55874">
    <property type="entry name" value="ATPase domain of HSP90 chaperone/DNA topoisomerase II/histidine kinase"/>
    <property type="match status" value="1"/>
</dbReference>
<reference evidence="11" key="1">
    <citation type="submission" date="2022-11" db="EMBL/GenBank/DDBJ databases">
        <title>Pseudomonas triclosanedens sp. nov., a triclosan degrader isolated from activated sludge.</title>
        <authorList>
            <person name="Yin Y."/>
            <person name="Lu Z."/>
        </authorList>
    </citation>
    <scope>NUCLEOTIDE SEQUENCE</scope>
    <source>
        <strain evidence="11">ZM23</strain>
    </source>
</reference>
<evidence type="ECO:0000256" key="1">
    <source>
        <dbReference type="ARBA" id="ARBA00000085"/>
    </source>
</evidence>
<evidence type="ECO:0000256" key="4">
    <source>
        <dbReference type="ARBA" id="ARBA00022679"/>
    </source>
</evidence>
<dbReference type="InterPro" id="IPR000014">
    <property type="entry name" value="PAS"/>
</dbReference>
<dbReference type="InterPro" id="IPR036097">
    <property type="entry name" value="HisK_dim/P_sf"/>
</dbReference>
<dbReference type="Gene3D" id="3.30.450.20">
    <property type="entry name" value="PAS domain"/>
    <property type="match status" value="1"/>
</dbReference>
<evidence type="ECO:0000259" key="8">
    <source>
        <dbReference type="PROSITE" id="PS50109"/>
    </source>
</evidence>
<keyword evidence="6" id="KW-1133">Transmembrane helix</keyword>
<dbReference type="NCBIfam" id="TIGR00229">
    <property type="entry name" value="sensory_box"/>
    <property type="match status" value="1"/>
</dbReference>
<dbReference type="Proteomes" id="UP001163624">
    <property type="component" value="Chromosome"/>
</dbReference>
<dbReference type="InterPro" id="IPR013656">
    <property type="entry name" value="PAS_4"/>
</dbReference>
<dbReference type="PRINTS" id="PR00344">
    <property type="entry name" value="BCTRLSENSOR"/>
</dbReference>
<dbReference type="SMART" id="SM00387">
    <property type="entry name" value="HATPase_c"/>
    <property type="match status" value="1"/>
</dbReference>
<feature type="domain" description="Histidine kinase" evidence="8">
    <location>
        <begin position="455"/>
        <end position="676"/>
    </location>
</feature>
<dbReference type="CDD" id="cd00082">
    <property type="entry name" value="HisKA"/>
    <property type="match status" value="1"/>
</dbReference>
<keyword evidence="6" id="KW-0472">Membrane</keyword>
<keyword evidence="6" id="KW-0812">Transmembrane</keyword>
<dbReference type="SUPFAM" id="SSF47384">
    <property type="entry name" value="Homodimeric domain of signal transducing histidine kinase"/>
    <property type="match status" value="1"/>
</dbReference>
<dbReference type="InterPro" id="IPR000700">
    <property type="entry name" value="PAS-assoc_C"/>
</dbReference>
<dbReference type="Pfam" id="PF00497">
    <property type="entry name" value="SBP_bac_3"/>
    <property type="match status" value="1"/>
</dbReference>
<evidence type="ECO:0000256" key="3">
    <source>
        <dbReference type="ARBA" id="ARBA00022553"/>
    </source>
</evidence>
<dbReference type="PANTHER" id="PTHR43047">
    <property type="entry name" value="TWO-COMPONENT HISTIDINE PROTEIN KINASE"/>
    <property type="match status" value="1"/>
</dbReference>
<dbReference type="Gene3D" id="1.10.287.130">
    <property type="match status" value="1"/>
</dbReference>
<feature type="transmembrane region" description="Helical" evidence="6">
    <location>
        <begin position="274"/>
        <end position="292"/>
    </location>
</feature>
<keyword evidence="5" id="KW-0418">Kinase</keyword>
<evidence type="ECO:0000313" key="12">
    <source>
        <dbReference type="Proteomes" id="UP001163624"/>
    </source>
</evidence>
<dbReference type="SUPFAM" id="SSF53850">
    <property type="entry name" value="Periplasmic binding protein-like II"/>
    <property type="match status" value="1"/>
</dbReference>
<dbReference type="SUPFAM" id="SSF55785">
    <property type="entry name" value="PYP-like sensor domain (PAS domain)"/>
    <property type="match status" value="1"/>
</dbReference>
<dbReference type="InterPro" id="IPR003594">
    <property type="entry name" value="HATPase_dom"/>
</dbReference>
<comment type="catalytic activity">
    <reaction evidence="1">
        <text>ATP + protein L-histidine = ADP + protein N-phospho-L-histidine.</text>
        <dbReference type="EC" id="2.7.13.3"/>
    </reaction>
</comment>
<evidence type="ECO:0000313" key="11">
    <source>
        <dbReference type="EMBL" id="WAI50541.1"/>
    </source>
</evidence>
<proteinExistence type="predicted"/>
<keyword evidence="3" id="KW-0597">Phosphoprotein</keyword>
<dbReference type="CDD" id="cd00130">
    <property type="entry name" value="PAS"/>
    <property type="match status" value="1"/>
</dbReference>
<dbReference type="PROSITE" id="PS50109">
    <property type="entry name" value="HIS_KIN"/>
    <property type="match status" value="1"/>
</dbReference>
<dbReference type="EMBL" id="CP113432">
    <property type="protein sequence ID" value="WAI50541.1"/>
    <property type="molecule type" value="Genomic_DNA"/>
</dbReference>
<dbReference type="InterPro" id="IPR036890">
    <property type="entry name" value="HATPase_C_sf"/>
</dbReference>
<evidence type="ECO:0000259" key="9">
    <source>
        <dbReference type="PROSITE" id="PS50112"/>
    </source>
</evidence>
<dbReference type="CDD" id="cd16922">
    <property type="entry name" value="HATPase_EvgS-ArcB-TorS-like"/>
    <property type="match status" value="1"/>
</dbReference>
<dbReference type="InterPro" id="IPR004358">
    <property type="entry name" value="Sig_transdc_His_kin-like_C"/>
</dbReference>
<keyword evidence="7" id="KW-0732">Signal</keyword>
<dbReference type="CDD" id="cd01007">
    <property type="entry name" value="PBP2_BvgS_HisK_like"/>
    <property type="match status" value="1"/>
</dbReference>
<feature type="chain" id="PRO_5046487071" description="histidine kinase" evidence="7">
    <location>
        <begin position="24"/>
        <end position="785"/>
    </location>
</feature>
<dbReference type="Gene3D" id="3.30.565.10">
    <property type="entry name" value="Histidine kinase-like ATPase, C-terminal domain"/>
    <property type="match status" value="1"/>
</dbReference>
<dbReference type="Gene3D" id="3.40.190.10">
    <property type="entry name" value="Periplasmic binding protein-like II"/>
    <property type="match status" value="2"/>
</dbReference>
<keyword evidence="4" id="KW-0808">Transferase</keyword>
<dbReference type="InterPro" id="IPR005467">
    <property type="entry name" value="His_kinase_dom"/>
</dbReference>
<gene>
    <name evidence="11" type="ORF">OU419_04535</name>
</gene>
<sequence length="785" mass="87157">MLALPRFRFCCLLLVVLCAPLHAASLALTEQERAFVRAHEPIRVGLFRAGWPPFEVIDEFDQFHGISADYLQLISTRLDMKVRPVLFNTWDEVQAAVQAGEVDLLPSMAMTEERQRYLSFSQPYLLTSSLIFARRDSTIRVLDDLSGRRVAVEQGYAVQELLSKAVPGVAFVLSDDSAGALKAVSTGKADAYVGNLITSSYLIERLSLSNLEVRGDSGLGNSQVRFAVRKELAPLVPLIDRALGNIARSEQEEIQARWLPSLDMFDWMNLLRIAWPWVVGVLALLTFVLVWNRRLSIQVAERARAEAEERRQRSTLLALINAIPDPIWFKDTQGRYLGVNQAFADCLGRRPEQIIGRNDRQLFSRAAGAGRQERDHQALTGSDPYGSEGWVVYPDGRRVLFDTLRSAFHDDRGRLLGLVGVSRDVTARKSTEVALAQARDLAEEAAQLKSDFLANMSHEIRTPLNIIIGLAHLLQETTLDQQQLDYLGKIQGSGQYLLELISDILDLSRVEAGKLEFERIAFDLERQLGELFDLLSIRAASKGLAVRCEIDPRVPAQVVGDSLRLRQILMNYANNALKFTERGEVVLIVELEQEDEDSLLLYFGLRDTGIGIDPAQQDRLFESFRQADSSITRRYGGSGLGLAICKRLAEAMGGSVGVESVEGQGSLFWCRLPMGRVDDAQGLSLESISHVSTVPAALPAPPVAAPGAVESGADVAEVERVCRRLAQLLAADDPRAGRLLGERASLLRSVFNEGYEGISNNVRRFEFEHALESLVNLARERDIRI</sequence>
<dbReference type="InterPro" id="IPR035965">
    <property type="entry name" value="PAS-like_dom_sf"/>
</dbReference>
<keyword evidence="12" id="KW-1185">Reference proteome</keyword>
<dbReference type="InterPro" id="IPR003661">
    <property type="entry name" value="HisK_dim/P_dom"/>
</dbReference>
<dbReference type="RefSeq" id="WP_268173082.1">
    <property type="nucleotide sequence ID" value="NZ_CP113432.1"/>
</dbReference>
<feature type="domain" description="PAS" evidence="9">
    <location>
        <begin position="312"/>
        <end position="358"/>
    </location>
</feature>
<dbReference type="Pfam" id="PF08448">
    <property type="entry name" value="PAS_4"/>
    <property type="match status" value="1"/>
</dbReference>
<dbReference type="InterPro" id="IPR001638">
    <property type="entry name" value="Solute-binding_3/MltF_N"/>
</dbReference>
<dbReference type="EC" id="2.7.13.3" evidence="2"/>